<dbReference type="SMART" id="SM00530">
    <property type="entry name" value="HTH_XRE"/>
    <property type="match status" value="1"/>
</dbReference>
<dbReference type="PANTHER" id="PTHR46797">
    <property type="entry name" value="HTH-TYPE TRANSCRIPTIONAL REGULATOR"/>
    <property type="match status" value="1"/>
</dbReference>
<dbReference type="Proteomes" id="UP000183417">
    <property type="component" value="Unassembled WGS sequence"/>
</dbReference>
<feature type="region of interest" description="Disordered" evidence="2">
    <location>
        <begin position="87"/>
        <end position="106"/>
    </location>
</feature>
<evidence type="ECO:0000259" key="3">
    <source>
        <dbReference type="PROSITE" id="PS50943"/>
    </source>
</evidence>
<dbReference type="EMBL" id="FNPE01000038">
    <property type="protein sequence ID" value="SDZ57798.1"/>
    <property type="molecule type" value="Genomic_DNA"/>
</dbReference>
<reference evidence="4 5" key="1">
    <citation type="submission" date="2016-10" db="EMBL/GenBank/DDBJ databases">
        <authorList>
            <person name="de Groot N.N."/>
        </authorList>
    </citation>
    <scope>NUCLEOTIDE SEQUENCE [LARGE SCALE GENOMIC DNA]</scope>
    <source>
        <strain evidence="4 5">LMG 24775</strain>
    </source>
</reference>
<proteinExistence type="predicted"/>
<keyword evidence="1" id="KW-0238">DNA-binding</keyword>
<dbReference type="AlphaFoldDB" id="A0A1H3U638"/>
<evidence type="ECO:0000256" key="2">
    <source>
        <dbReference type="SAM" id="MobiDB-lite"/>
    </source>
</evidence>
<dbReference type="PROSITE" id="PS50943">
    <property type="entry name" value="HTH_CROC1"/>
    <property type="match status" value="1"/>
</dbReference>
<name>A0A1H3U638_9BURK</name>
<gene>
    <name evidence="4" type="ORF">SAMN05421547_1384</name>
</gene>
<evidence type="ECO:0000313" key="5">
    <source>
        <dbReference type="Proteomes" id="UP000183417"/>
    </source>
</evidence>
<organism evidence="4 5">
    <name type="scientific">Delftia lacustris</name>
    <dbReference type="NCBI Taxonomy" id="558537"/>
    <lineage>
        <taxon>Bacteria</taxon>
        <taxon>Pseudomonadati</taxon>
        <taxon>Pseudomonadota</taxon>
        <taxon>Betaproteobacteria</taxon>
        <taxon>Burkholderiales</taxon>
        <taxon>Comamonadaceae</taxon>
        <taxon>Delftia</taxon>
    </lineage>
</organism>
<dbReference type="GO" id="GO:0003700">
    <property type="term" value="F:DNA-binding transcription factor activity"/>
    <property type="evidence" value="ECO:0007669"/>
    <property type="project" value="TreeGrafter"/>
</dbReference>
<feature type="domain" description="HTH cro/C1-type" evidence="3">
    <location>
        <begin position="17"/>
        <end position="71"/>
    </location>
</feature>
<sequence>MRPSTNQPLMEALALELKVRRRELGLTQEDLAGRCNLDRPYISLIEVARKQPTLSVLYRLSEALELPLSCFMGRVQARYQNEHAMSQLTSTNSATDSVGGPAVEQS</sequence>
<dbReference type="GO" id="GO:0003677">
    <property type="term" value="F:DNA binding"/>
    <property type="evidence" value="ECO:0007669"/>
    <property type="project" value="UniProtKB-KW"/>
</dbReference>
<dbReference type="InterPro" id="IPR050807">
    <property type="entry name" value="TransReg_Diox_bact_type"/>
</dbReference>
<dbReference type="PANTHER" id="PTHR46797:SF1">
    <property type="entry name" value="METHYLPHOSPHONATE SYNTHASE"/>
    <property type="match status" value="1"/>
</dbReference>
<dbReference type="CDD" id="cd00093">
    <property type="entry name" value="HTH_XRE"/>
    <property type="match status" value="1"/>
</dbReference>
<protein>
    <submittedName>
        <fullName evidence="4">Helix-turn-helix</fullName>
    </submittedName>
</protein>
<dbReference type="Pfam" id="PF01381">
    <property type="entry name" value="HTH_3"/>
    <property type="match status" value="1"/>
</dbReference>
<accession>A0A1H3U638</accession>
<dbReference type="GO" id="GO:0005829">
    <property type="term" value="C:cytosol"/>
    <property type="evidence" value="ECO:0007669"/>
    <property type="project" value="TreeGrafter"/>
</dbReference>
<dbReference type="SUPFAM" id="SSF47413">
    <property type="entry name" value="lambda repressor-like DNA-binding domains"/>
    <property type="match status" value="1"/>
</dbReference>
<dbReference type="InterPro" id="IPR001387">
    <property type="entry name" value="Cro/C1-type_HTH"/>
</dbReference>
<dbReference type="InterPro" id="IPR010982">
    <property type="entry name" value="Lambda_DNA-bd_dom_sf"/>
</dbReference>
<dbReference type="Gene3D" id="1.10.260.40">
    <property type="entry name" value="lambda repressor-like DNA-binding domains"/>
    <property type="match status" value="1"/>
</dbReference>
<evidence type="ECO:0000256" key="1">
    <source>
        <dbReference type="ARBA" id="ARBA00023125"/>
    </source>
</evidence>
<evidence type="ECO:0000313" key="4">
    <source>
        <dbReference type="EMBL" id="SDZ57798.1"/>
    </source>
</evidence>
<feature type="compositionally biased region" description="Polar residues" evidence="2">
    <location>
        <begin position="87"/>
        <end position="96"/>
    </location>
</feature>